<keyword evidence="3" id="KW-1003">Cell membrane</keyword>
<sequence length="309" mass="33908">MSAVTTRRVRSRAAPPGERRPLFGRDARAGYGFVSPAIILMALLVAYPLLYGLYISVFDTNLVNKWDFVGPQYYERAVTSSAFLGSVWTTLVYAVLVVAGTHVVGMALALALNRRGLIVSLFRIILLLPWLFPEVVVALLWRWILNPVYGILNHILMGVGIIDQPVSWLESPALAMPSVIFASVWKGFPLVMVLLLAGLQSIPAELYEAASIDGAGKVKSFLHITLPGLAPVLLVTVILETVWWFKHFTIVWLMTGGGPVDATSVVSISIYREAFQNFNFGQAAAYAAIVFAICLAAAGLYRKVIRDER</sequence>
<feature type="compositionally biased region" description="Low complexity" evidence="8">
    <location>
        <begin position="1"/>
        <end position="16"/>
    </location>
</feature>
<evidence type="ECO:0000256" key="3">
    <source>
        <dbReference type="ARBA" id="ARBA00022475"/>
    </source>
</evidence>
<evidence type="ECO:0000313" key="10">
    <source>
        <dbReference type="EMBL" id="MFD1718466.1"/>
    </source>
</evidence>
<dbReference type="Proteomes" id="UP001597277">
    <property type="component" value="Unassembled WGS sequence"/>
</dbReference>
<evidence type="ECO:0000256" key="5">
    <source>
        <dbReference type="ARBA" id="ARBA00022989"/>
    </source>
</evidence>
<feature type="transmembrane region" description="Helical" evidence="7">
    <location>
        <begin position="174"/>
        <end position="199"/>
    </location>
</feature>
<keyword evidence="2 7" id="KW-0813">Transport</keyword>
<evidence type="ECO:0000259" key="9">
    <source>
        <dbReference type="PROSITE" id="PS50928"/>
    </source>
</evidence>
<dbReference type="InterPro" id="IPR051393">
    <property type="entry name" value="ABC_transporter_permease"/>
</dbReference>
<keyword evidence="4 7" id="KW-0812">Transmembrane</keyword>
<dbReference type="SUPFAM" id="SSF161098">
    <property type="entry name" value="MetI-like"/>
    <property type="match status" value="1"/>
</dbReference>
<dbReference type="PANTHER" id="PTHR30193">
    <property type="entry name" value="ABC TRANSPORTER PERMEASE PROTEIN"/>
    <property type="match status" value="1"/>
</dbReference>
<evidence type="ECO:0000256" key="6">
    <source>
        <dbReference type="ARBA" id="ARBA00023136"/>
    </source>
</evidence>
<reference evidence="11" key="1">
    <citation type="journal article" date="2019" name="Int. J. Syst. Evol. Microbiol.">
        <title>The Global Catalogue of Microorganisms (GCM) 10K type strain sequencing project: providing services to taxonomists for standard genome sequencing and annotation.</title>
        <authorList>
            <consortium name="The Broad Institute Genomics Platform"/>
            <consortium name="The Broad Institute Genome Sequencing Center for Infectious Disease"/>
            <person name="Wu L."/>
            <person name="Ma J."/>
        </authorList>
    </citation>
    <scope>NUCLEOTIDE SEQUENCE [LARGE SCALE GENOMIC DNA]</scope>
    <source>
        <strain evidence="11">JCM 17130</strain>
    </source>
</reference>
<keyword evidence="6 7" id="KW-0472">Membrane</keyword>
<feature type="transmembrane region" description="Helical" evidence="7">
    <location>
        <begin position="91"/>
        <end position="112"/>
    </location>
</feature>
<organism evidence="10 11">
    <name type="scientific">Georgenia deserti</name>
    <dbReference type="NCBI Taxonomy" id="2093781"/>
    <lineage>
        <taxon>Bacteria</taxon>
        <taxon>Bacillati</taxon>
        <taxon>Actinomycetota</taxon>
        <taxon>Actinomycetes</taxon>
        <taxon>Micrococcales</taxon>
        <taxon>Bogoriellaceae</taxon>
        <taxon>Georgenia</taxon>
    </lineage>
</organism>
<dbReference type="RefSeq" id="WP_388006807.1">
    <property type="nucleotide sequence ID" value="NZ_JBHUEE010000005.1"/>
</dbReference>
<evidence type="ECO:0000256" key="1">
    <source>
        <dbReference type="ARBA" id="ARBA00004651"/>
    </source>
</evidence>
<comment type="caution">
    <text evidence="10">The sequence shown here is derived from an EMBL/GenBank/DDBJ whole genome shotgun (WGS) entry which is preliminary data.</text>
</comment>
<dbReference type="InterPro" id="IPR035906">
    <property type="entry name" value="MetI-like_sf"/>
</dbReference>
<keyword evidence="11" id="KW-1185">Reference proteome</keyword>
<protein>
    <submittedName>
        <fullName evidence="10">Carbohydrate ABC transporter permease</fullName>
    </submittedName>
</protein>
<gene>
    <name evidence="10" type="ORF">ACFSE6_11505</name>
</gene>
<dbReference type="Gene3D" id="1.10.3720.10">
    <property type="entry name" value="MetI-like"/>
    <property type="match status" value="1"/>
</dbReference>
<comment type="subcellular location">
    <subcellularLocation>
        <location evidence="1 7">Cell membrane</location>
        <topology evidence="1 7">Multi-pass membrane protein</topology>
    </subcellularLocation>
</comment>
<dbReference type="PROSITE" id="PS50928">
    <property type="entry name" value="ABC_TM1"/>
    <property type="match status" value="1"/>
</dbReference>
<comment type="similarity">
    <text evidence="7">Belongs to the binding-protein-dependent transport system permease family.</text>
</comment>
<evidence type="ECO:0000256" key="2">
    <source>
        <dbReference type="ARBA" id="ARBA00022448"/>
    </source>
</evidence>
<keyword evidence="5 7" id="KW-1133">Transmembrane helix</keyword>
<evidence type="ECO:0000256" key="4">
    <source>
        <dbReference type="ARBA" id="ARBA00022692"/>
    </source>
</evidence>
<dbReference type="InterPro" id="IPR000515">
    <property type="entry name" value="MetI-like"/>
</dbReference>
<dbReference type="EMBL" id="JBHUEE010000005">
    <property type="protein sequence ID" value="MFD1718466.1"/>
    <property type="molecule type" value="Genomic_DNA"/>
</dbReference>
<dbReference type="PANTHER" id="PTHR30193:SF37">
    <property type="entry name" value="INNER MEMBRANE ABC TRANSPORTER PERMEASE PROTEIN YCJO"/>
    <property type="match status" value="1"/>
</dbReference>
<evidence type="ECO:0000256" key="8">
    <source>
        <dbReference type="SAM" id="MobiDB-lite"/>
    </source>
</evidence>
<name>A0ABW4L8V2_9MICO</name>
<feature type="transmembrane region" description="Helical" evidence="7">
    <location>
        <begin position="124"/>
        <end position="144"/>
    </location>
</feature>
<feature type="region of interest" description="Disordered" evidence="8">
    <location>
        <begin position="1"/>
        <end position="21"/>
    </location>
</feature>
<feature type="transmembrane region" description="Helical" evidence="7">
    <location>
        <begin position="220"/>
        <end position="245"/>
    </location>
</feature>
<evidence type="ECO:0000256" key="7">
    <source>
        <dbReference type="RuleBase" id="RU363032"/>
    </source>
</evidence>
<evidence type="ECO:0000313" key="11">
    <source>
        <dbReference type="Proteomes" id="UP001597277"/>
    </source>
</evidence>
<accession>A0ABW4L8V2</accession>
<feature type="transmembrane region" description="Helical" evidence="7">
    <location>
        <begin position="29"/>
        <end position="50"/>
    </location>
</feature>
<feature type="domain" description="ABC transmembrane type-1" evidence="9">
    <location>
        <begin position="87"/>
        <end position="301"/>
    </location>
</feature>
<feature type="transmembrane region" description="Helical" evidence="7">
    <location>
        <begin position="283"/>
        <end position="301"/>
    </location>
</feature>
<proteinExistence type="inferred from homology"/>
<dbReference type="CDD" id="cd06261">
    <property type="entry name" value="TM_PBP2"/>
    <property type="match status" value="1"/>
</dbReference>
<dbReference type="Pfam" id="PF00528">
    <property type="entry name" value="BPD_transp_1"/>
    <property type="match status" value="1"/>
</dbReference>